<keyword evidence="1" id="KW-0732">Signal</keyword>
<dbReference type="Proteomes" id="UP000263232">
    <property type="component" value="Chromosome"/>
</dbReference>
<protein>
    <submittedName>
        <fullName evidence="2">Peptidoglycan-binding protein</fullName>
    </submittedName>
</protein>
<reference evidence="2 3" key="1">
    <citation type="submission" date="2017-09" db="EMBL/GenBank/DDBJ databases">
        <title>Complete genome sequence of Oxytococcus suis strain ZY16052.</title>
        <authorList>
            <person name="Li F."/>
        </authorList>
    </citation>
    <scope>NUCLEOTIDE SEQUENCE [LARGE SCALE GENOMIC DNA]</scope>
    <source>
        <strain evidence="2 3">ZY16052</strain>
    </source>
</reference>
<dbReference type="RefSeq" id="WP_118990659.1">
    <property type="nucleotide sequence ID" value="NZ_CP023434.1"/>
</dbReference>
<keyword evidence="3" id="KW-1185">Reference proteome</keyword>
<evidence type="ECO:0000313" key="3">
    <source>
        <dbReference type="Proteomes" id="UP000263232"/>
    </source>
</evidence>
<sequence length="348" mass="36289">MKKTRLMSMVLLSASALALAVPTPSAGPAAEAMTVVQAQEAGTSLKLGYQAPHGDKAFASVVVALDGDTITDVVLDEYQFSDAEGFEAVPNADAGVGNGFAEGQRLFSKRENSDEYSAMMTEHADSTVSYDDNLEAIEDAVKGKTIEEVEALIEEVNALGEDGNISDVVTGATLVDAAGYLQAIVDTAKDGFTFSLNAGANVELEQELTQGSDENSFMLVTVATEDDTVLGVAIDEFQFLQGEDWEGVPNSDAGFGEGYAEGNVLASKLVNDEAYSAKIAEYAESTTNYAASIQAIADFAAGKTVDELKAAVEELNGLGEDGSVADVITGATLEKAPVYLQAIIDAAD</sequence>
<evidence type="ECO:0000256" key="1">
    <source>
        <dbReference type="SAM" id="SignalP"/>
    </source>
</evidence>
<evidence type="ECO:0000313" key="2">
    <source>
        <dbReference type="EMBL" id="AXY25758.1"/>
    </source>
</evidence>
<gene>
    <name evidence="2" type="ORF">CL176_06960</name>
</gene>
<proteinExistence type="predicted"/>
<name>A0A347WL01_9LACT</name>
<dbReference type="AlphaFoldDB" id="A0A347WL01"/>
<feature type="chain" id="PRO_5038786174" evidence="1">
    <location>
        <begin position="21"/>
        <end position="348"/>
    </location>
</feature>
<organism evidence="2 3">
    <name type="scientific">Suicoccus acidiformans</name>
    <dbReference type="NCBI Taxonomy" id="2036206"/>
    <lineage>
        <taxon>Bacteria</taxon>
        <taxon>Bacillati</taxon>
        <taxon>Bacillota</taxon>
        <taxon>Bacilli</taxon>
        <taxon>Lactobacillales</taxon>
        <taxon>Aerococcaceae</taxon>
        <taxon>Suicoccus</taxon>
    </lineage>
</organism>
<feature type="signal peptide" evidence="1">
    <location>
        <begin position="1"/>
        <end position="20"/>
    </location>
</feature>
<dbReference type="Gene3D" id="3.90.1010.20">
    <property type="match status" value="1"/>
</dbReference>
<dbReference type="KEGG" id="abae:CL176_06960"/>
<dbReference type="EMBL" id="CP023434">
    <property type="protein sequence ID" value="AXY25758.1"/>
    <property type="molecule type" value="Genomic_DNA"/>
</dbReference>
<dbReference type="OrthoDB" id="2604992at2"/>
<accession>A0A347WL01</accession>